<dbReference type="RefSeq" id="WP_373955613.1">
    <property type="nucleotide sequence ID" value="NZ_JBHDLN010000014.1"/>
</dbReference>
<dbReference type="EMBL" id="JBHDLN010000014">
    <property type="protein sequence ID" value="MFB0845494.1"/>
    <property type="molecule type" value="Genomic_DNA"/>
</dbReference>
<organism evidence="1 2">
    <name type="scientific">Paenibacillus oleatilyticus</name>
    <dbReference type="NCBI Taxonomy" id="2594886"/>
    <lineage>
        <taxon>Bacteria</taxon>
        <taxon>Bacillati</taxon>
        <taxon>Bacillota</taxon>
        <taxon>Bacilli</taxon>
        <taxon>Bacillales</taxon>
        <taxon>Paenibacillaceae</taxon>
        <taxon>Paenibacillus</taxon>
    </lineage>
</organism>
<accession>A0ABV4V5Y8</accession>
<dbReference type="Proteomes" id="UP001575622">
    <property type="component" value="Unassembled WGS sequence"/>
</dbReference>
<protein>
    <submittedName>
        <fullName evidence="1">Uncharacterized protein</fullName>
    </submittedName>
</protein>
<sequence length="181" mass="21422">MPEYSQIQTYLKSKPENYKNVIKQFSEMLDSLGLDSKYFTTELEWELSHTLCVGGDAEEQLFDNNGYQLHIRPYVMGWTLEEKKELQDTWLEVSLLFWTEEIESDYQTGRLKDEHKSLLWAVMEKFSKEFIESGVYFTNEVSDGKPWEALMCEEKEGIWAFDAAILPEYLFPVYKDYPAEM</sequence>
<evidence type="ECO:0000313" key="1">
    <source>
        <dbReference type="EMBL" id="MFB0845494.1"/>
    </source>
</evidence>
<gene>
    <name evidence="1" type="ORF">ACEU3E_25230</name>
</gene>
<reference evidence="1 2" key="1">
    <citation type="submission" date="2024-09" db="EMBL/GenBank/DDBJ databases">
        <authorList>
            <person name="Makale K.P.P."/>
            <person name="Makhzoum A."/>
            <person name="Rantong G."/>
            <person name="Rahube T.O."/>
        </authorList>
    </citation>
    <scope>NUCLEOTIDE SEQUENCE [LARGE SCALE GENOMIC DNA]</scope>
    <source>
        <strain evidence="1 2">KM_D13</strain>
    </source>
</reference>
<evidence type="ECO:0000313" key="2">
    <source>
        <dbReference type="Proteomes" id="UP001575622"/>
    </source>
</evidence>
<proteinExistence type="predicted"/>
<keyword evidence="2" id="KW-1185">Reference proteome</keyword>
<comment type="caution">
    <text evidence="1">The sequence shown here is derived from an EMBL/GenBank/DDBJ whole genome shotgun (WGS) entry which is preliminary data.</text>
</comment>
<name>A0ABV4V5Y8_9BACL</name>